<dbReference type="PANTHER" id="PTHR31439:SF4">
    <property type="entry name" value="NEURONAL PAS DOMAIN PROTEIN"/>
    <property type="match status" value="1"/>
</dbReference>
<proteinExistence type="predicted"/>
<dbReference type="OrthoDB" id="724026at2759"/>
<evidence type="ECO:0000313" key="2">
    <source>
        <dbReference type="Proteomes" id="UP000091857"/>
    </source>
</evidence>
<dbReference type="Proteomes" id="UP000091857">
    <property type="component" value="Chromosome 10"/>
</dbReference>
<reference evidence="2" key="1">
    <citation type="journal article" date="2016" name="Nat. Biotechnol.">
        <title>Sequencing wild and cultivated cassava and related species reveals extensive interspecific hybridization and genetic diversity.</title>
        <authorList>
            <person name="Bredeson J.V."/>
            <person name="Lyons J.B."/>
            <person name="Prochnik S.E."/>
            <person name="Wu G.A."/>
            <person name="Ha C.M."/>
            <person name="Edsinger-Gonzales E."/>
            <person name="Grimwood J."/>
            <person name="Schmutz J."/>
            <person name="Rabbi I.Y."/>
            <person name="Egesi C."/>
            <person name="Nauluvula P."/>
            <person name="Lebot V."/>
            <person name="Ndunguru J."/>
            <person name="Mkamilo G."/>
            <person name="Bart R.S."/>
            <person name="Setter T.L."/>
            <person name="Gleadow R.M."/>
            <person name="Kulakow P."/>
            <person name="Ferguson M.E."/>
            <person name="Rounsley S."/>
            <person name="Rokhsar D.S."/>
        </authorList>
    </citation>
    <scope>NUCLEOTIDE SEQUENCE [LARGE SCALE GENOMIC DNA]</scope>
    <source>
        <strain evidence="2">cv. AM560-2</strain>
    </source>
</reference>
<keyword evidence="2" id="KW-1185">Reference proteome</keyword>
<name>A0A2C9V256_MANES</name>
<dbReference type="PANTHER" id="PTHR31439">
    <property type="entry name" value="EXPRESSED PROTEIN"/>
    <property type="match status" value="1"/>
</dbReference>
<dbReference type="AlphaFoldDB" id="A0A2C9V256"/>
<dbReference type="EMBL" id="CM004396">
    <property type="protein sequence ID" value="OAY38345.1"/>
    <property type="molecule type" value="Genomic_DNA"/>
</dbReference>
<sequence>MASCCYPDIFSWIQKLPPLSQWKENSMSTCLCSSSSQPSLNLSVIKDLLSPTVSFSIVADFNLPISLWTSKPIKTNPRSSNLLDDETISCLLVNLIEAVLSYCSNKCRSSIKVPKLLDSVPNFKHIFNLVSFTLSFLICIYEAPANLRSICLANLKSQLTNPQLREASELLMKTIGSNLEEQWMRSINLAITNWIQERQANNTTFNTPSPLFSYSLSTFELWKVHLYCPIISMDVESSNNSSPDERLLFSLKHHQLEGVIQFNYRVIIQEKWVDVLVAIDNLRCDIVRLVNATLIKERGVGTEEKHFPSRISLHLTPILQTNMISVSVSKSSDNPTREIELEKSLETSFDPPSSLLGLKLSVGETVSTSLKPWKFEESVHGYSAILNWFLHDTMDGREVSSSKPSKLALINPRAWFKDRYSSAHRPFNRQGGVVFAKDEYGNGIRWKVDKSAIGETMEWEIKGWIWLTYWPNKYRTFHSETRRLEFRENLHLPIA</sequence>
<dbReference type="OMA" id="CIYEAPQ"/>
<gene>
    <name evidence="1" type="ORF">MANES_10G007400v8</name>
</gene>
<protein>
    <submittedName>
        <fullName evidence="1">Uncharacterized protein</fullName>
    </submittedName>
</protein>
<dbReference type="Gramene" id="Manes.10G007400.1.v8.1">
    <property type="protein sequence ID" value="Manes.10G007400.1.v8.1.CDS"/>
    <property type="gene ID" value="Manes.10G007400.v8.1"/>
</dbReference>
<accession>A0A2C9V256</accession>
<organism evidence="1 2">
    <name type="scientific">Manihot esculenta</name>
    <name type="common">Cassava</name>
    <name type="synonym">Jatropha manihot</name>
    <dbReference type="NCBI Taxonomy" id="3983"/>
    <lineage>
        <taxon>Eukaryota</taxon>
        <taxon>Viridiplantae</taxon>
        <taxon>Streptophyta</taxon>
        <taxon>Embryophyta</taxon>
        <taxon>Tracheophyta</taxon>
        <taxon>Spermatophyta</taxon>
        <taxon>Magnoliopsida</taxon>
        <taxon>eudicotyledons</taxon>
        <taxon>Gunneridae</taxon>
        <taxon>Pentapetalae</taxon>
        <taxon>rosids</taxon>
        <taxon>fabids</taxon>
        <taxon>Malpighiales</taxon>
        <taxon>Euphorbiaceae</taxon>
        <taxon>Crotonoideae</taxon>
        <taxon>Manihoteae</taxon>
        <taxon>Manihot</taxon>
    </lineage>
</organism>
<evidence type="ECO:0000313" key="1">
    <source>
        <dbReference type="EMBL" id="OAY38345.1"/>
    </source>
</evidence>
<comment type="caution">
    <text evidence="1">The sequence shown here is derived from an EMBL/GenBank/DDBJ whole genome shotgun (WGS) entry which is preliminary data.</text>
</comment>
<dbReference type="STRING" id="3983.A0A2C9V256"/>